<dbReference type="PANTHER" id="PTHR45641">
    <property type="entry name" value="TETRATRICOPEPTIDE REPEAT PROTEIN (AFU_ORTHOLOGUE AFUA_6G03870)"/>
    <property type="match status" value="1"/>
</dbReference>
<keyword evidence="2 3" id="KW-0802">TPR repeat</keyword>
<dbReference type="PANTHER" id="PTHR45641:SF19">
    <property type="entry name" value="NEPHROCYSTIN-3"/>
    <property type="match status" value="1"/>
</dbReference>
<proteinExistence type="predicted"/>
<keyword evidence="4" id="KW-0472">Membrane</keyword>
<evidence type="ECO:0000256" key="4">
    <source>
        <dbReference type="SAM" id="Phobius"/>
    </source>
</evidence>
<evidence type="ECO:0000313" key="5">
    <source>
        <dbReference type="EMBL" id="KUK45260.1"/>
    </source>
</evidence>
<evidence type="ECO:0000313" key="8">
    <source>
        <dbReference type="Proteomes" id="UP000057043"/>
    </source>
</evidence>
<dbReference type="Proteomes" id="UP000053961">
    <property type="component" value="Unassembled WGS sequence"/>
</dbReference>
<accession>A0A101FVH6</accession>
<reference evidence="6" key="1">
    <citation type="journal article" date="2015" name="MBio">
        <title>Genome-resolved metagenomic analysis reveals roles for candidate phyla and other microbial community members in biogeochemical transformations in oil reservoirs.</title>
        <authorList>
            <person name="Hu P."/>
            <person name="Tom L."/>
            <person name="Singh A."/>
            <person name="Thomas B.C."/>
            <person name="Baker B.J."/>
            <person name="Piceno Y.M."/>
            <person name="Andersen G.L."/>
            <person name="Banfield J.F."/>
        </authorList>
    </citation>
    <scope>NUCLEOTIDE SEQUENCE [LARGE SCALE GENOMIC DNA]</scope>
    <source>
        <strain evidence="6">56_747</strain>
    </source>
</reference>
<dbReference type="Pfam" id="PF13432">
    <property type="entry name" value="TPR_16"/>
    <property type="match status" value="2"/>
</dbReference>
<dbReference type="Pfam" id="PF13181">
    <property type="entry name" value="TPR_8"/>
    <property type="match status" value="1"/>
</dbReference>
<dbReference type="InterPro" id="IPR019734">
    <property type="entry name" value="TPR_rpt"/>
</dbReference>
<dbReference type="EMBL" id="LGHB01000001">
    <property type="protein sequence ID" value="KUK97645.1"/>
    <property type="molecule type" value="Genomic_DNA"/>
</dbReference>
<feature type="repeat" description="TPR" evidence="3">
    <location>
        <begin position="293"/>
        <end position="326"/>
    </location>
</feature>
<dbReference type="PATRIC" id="fig|301375.6.peg.1059"/>
<evidence type="ECO:0000313" key="7">
    <source>
        <dbReference type="Proteomes" id="UP000053961"/>
    </source>
</evidence>
<dbReference type="Proteomes" id="UP000057043">
    <property type="component" value="Unassembled WGS sequence"/>
</dbReference>
<dbReference type="InterPro" id="IPR011990">
    <property type="entry name" value="TPR-like_helical_dom_sf"/>
</dbReference>
<evidence type="ECO:0000256" key="3">
    <source>
        <dbReference type="PROSITE-ProRule" id="PRU00339"/>
    </source>
</evidence>
<dbReference type="Gene3D" id="1.25.40.10">
    <property type="entry name" value="Tetratricopeptide repeat domain"/>
    <property type="match status" value="2"/>
</dbReference>
<evidence type="ECO:0000256" key="2">
    <source>
        <dbReference type="ARBA" id="ARBA00022803"/>
    </source>
</evidence>
<organism evidence="5 8">
    <name type="scientific">Methanothrix harundinacea</name>
    <dbReference type="NCBI Taxonomy" id="301375"/>
    <lineage>
        <taxon>Archaea</taxon>
        <taxon>Methanobacteriati</taxon>
        <taxon>Methanobacteriota</taxon>
        <taxon>Stenosarchaea group</taxon>
        <taxon>Methanomicrobia</taxon>
        <taxon>Methanotrichales</taxon>
        <taxon>Methanotrichaceae</taxon>
        <taxon>Methanothrix</taxon>
    </lineage>
</organism>
<dbReference type="AlphaFoldDB" id="A0A101FVH6"/>
<reference evidence="7 8" key="2">
    <citation type="journal article" date="2015" name="MBio">
        <title>Genome-Resolved Metagenomic Analysis Reveals Roles for Candidate Phyla and Other Microbial Community Members in Biogeochemical Transformations in Oil Reservoirs.</title>
        <authorList>
            <person name="Hu P."/>
            <person name="Tom L."/>
            <person name="Singh A."/>
            <person name="Thomas B.C."/>
            <person name="Baker B.J."/>
            <person name="Piceno Y.M."/>
            <person name="Andersen G.L."/>
            <person name="Banfield J.F."/>
        </authorList>
    </citation>
    <scope>NUCLEOTIDE SEQUENCE [LARGE SCALE GENOMIC DNA]</scope>
    <source>
        <strain evidence="5">57_489</strain>
    </source>
</reference>
<evidence type="ECO:0000256" key="1">
    <source>
        <dbReference type="ARBA" id="ARBA00022737"/>
    </source>
</evidence>
<keyword evidence="1" id="KW-0677">Repeat</keyword>
<keyword evidence="4" id="KW-0812">Transmembrane</keyword>
<dbReference type="Pfam" id="PF13374">
    <property type="entry name" value="TPR_10"/>
    <property type="match status" value="1"/>
</dbReference>
<dbReference type="SUPFAM" id="SSF48452">
    <property type="entry name" value="TPR-like"/>
    <property type="match status" value="2"/>
</dbReference>
<name>A0A101FVH6_9EURY</name>
<evidence type="ECO:0000313" key="6">
    <source>
        <dbReference type="EMBL" id="KUK97645.1"/>
    </source>
</evidence>
<feature type="repeat" description="TPR" evidence="3">
    <location>
        <begin position="95"/>
        <end position="128"/>
    </location>
</feature>
<keyword evidence="4" id="KW-1133">Transmembrane helix</keyword>
<sequence length="494" mass="55814">MNDAAIINEYCSAFKAINQNNWYKAALILEKVAKKDEYLNARRYLGIVYLELEELEKAIIELSNVAKAKDKNFRDLSECPETFDEEKGEVNGNLAWAYHDLGMAFLGLEDYDKAELYLKESFKYKKINWVRNDLGWVYYKWDKPDKATKLYEESIREGDDSGHVHFYLGLALIKTGELERAREELEESIKKFDEPANISHNLMKASSLNNLGRIEMDVGDYKKAKSLFLEGLEICEMKECQEQIKTFSPRAKRKEKKTIAALHNNLGRLYFNQGFFDEAKKEYKSAIKSEELPETYNNLAAVYNKEGAKDKAEIFLKNALRLDPNMKVAKANLDRLAGGGGGGTSWWEWWFKPGSSDSIKWIEMLRHTVGLVLVVSLLVMIGNLVVTSFAGLGVSVSGLGQFSLNDTDVTEITEDTLKNVTNGTSEITITNVTKTTTTENRPGLVNKMLITVLIFFLLVHPRVKVFSLGEAKLEMETASVSGSPSFHCESSISS</sequence>
<comment type="caution">
    <text evidence="5">The sequence shown here is derived from an EMBL/GenBank/DDBJ whole genome shotgun (WGS) entry which is preliminary data.</text>
</comment>
<gene>
    <name evidence="5" type="ORF">XD72_0395</name>
    <name evidence="6" type="ORF">XE07_0059</name>
</gene>
<feature type="transmembrane region" description="Helical" evidence="4">
    <location>
        <begin position="369"/>
        <end position="394"/>
    </location>
</feature>
<dbReference type="PROSITE" id="PS50005">
    <property type="entry name" value="TPR"/>
    <property type="match status" value="2"/>
</dbReference>
<protein>
    <submittedName>
        <fullName evidence="5">TPR Domain containing protein</fullName>
    </submittedName>
</protein>
<dbReference type="SMART" id="SM00028">
    <property type="entry name" value="TPR"/>
    <property type="match status" value="7"/>
</dbReference>
<dbReference type="EMBL" id="LGFT01000006">
    <property type="protein sequence ID" value="KUK45260.1"/>
    <property type="molecule type" value="Genomic_DNA"/>
</dbReference>